<dbReference type="Pfam" id="PF13499">
    <property type="entry name" value="EF-hand_7"/>
    <property type="match status" value="2"/>
</dbReference>
<keyword evidence="1" id="KW-0479">Metal-binding</keyword>
<accession>A0A2I4GJF2</accession>
<evidence type="ECO:0000256" key="2">
    <source>
        <dbReference type="ARBA" id="ARBA00022737"/>
    </source>
</evidence>
<dbReference type="Proteomes" id="UP000235220">
    <property type="component" value="Chromosome 4"/>
</dbReference>
<dbReference type="GO" id="GO:0005509">
    <property type="term" value="F:calcium ion binding"/>
    <property type="evidence" value="ECO:0000318"/>
    <property type="project" value="GO_Central"/>
</dbReference>
<dbReference type="STRING" id="51240.A0A2I4GJF2"/>
<evidence type="ECO:0000256" key="4">
    <source>
        <dbReference type="SAM" id="MobiDB-lite"/>
    </source>
</evidence>
<gene>
    <name evidence="7" type="primary">LOC109008400</name>
</gene>
<dbReference type="FunFam" id="1.10.238.10:FF:000001">
    <property type="entry name" value="Calmodulin 1"/>
    <property type="match status" value="1"/>
</dbReference>
<dbReference type="PANTHER" id="PTHR10891">
    <property type="entry name" value="EF-HAND CALCIUM-BINDING DOMAIN CONTAINING PROTEIN"/>
    <property type="match status" value="1"/>
</dbReference>
<evidence type="ECO:0000313" key="7">
    <source>
        <dbReference type="RefSeq" id="XP_018844026.1"/>
    </source>
</evidence>
<dbReference type="InterPro" id="IPR039647">
    <property type="entry name" value="EF_hand_pair_protein_CML-like"/>
</dbReference>
<proteinExistence type="predicted"/>
<reference evidence="7" key="1">
    <citation type="submission" date="2025-08" db="UniProtKB">
        <authorList>
            <consortium name="RefSeq"/>
        </authorList>
    </citation>
    <scope>IDENTIFICATION</scope>
    <source>
        <tissue evidence="7">Leaves</tissue>
    </source>
</reference>
<dbReference type="InParanoid" id="A0A2I4GJF2"/>
<evidence type="ECO:0000256" key="3">
    <source>
        <dbReference type="ARBA" id="ARBA00022837"/>
    </source>
</evidence>
<organism evidence="6 7">
    <name type="scientific">Juglans regia</name>
    <name type="common">English walnut</name>
    <dbReference type="NCBI Taxonomy" id="51240"/>
    <lineage>
        <taxon>Eukaryota</taxon>
        <taxon>Viridiplantae</taxon>
        <taxon>Streptophyta</taxon>
        <taxon>Embryophyta</taxon>
        <taxon>Tracheophyta</taxon>
        <taxon>Spermatophyta</taxon>
        <taxon>Magnoliopsida</taxon>
        <taxon>eudicotyledons</taxon>
        <taxon>Gunneridae</taxon>
        <taxon>Pentapetalae</taxon>
        <taxon>rosids</taxon>
        <taxon>fabids</taxon>
        <taxon>Fagales</taxon>
        <taxon>Juglandaceae</taxon>
        <taxon>Juglans</taxon>
    </lineage>
</organism>
<dbReference type="FunCoup" id="A0A2I4GJF2">
    <property type="interactions" value="286"/>
</dbReference>
<sequence>MKLIKINPKNLIVSPKRFFRSKKDRSSVSGSDPFSFGSGTSSSSGSDASTSIHKPGSGVGIADLGTPKSVLPEISGNWSDSSADMHAELVQTFKFMDNYHDGRVSRKELEALLSRMGAEPPSEEELTMMLSEVDRDGDGCISLQALLSSVGSASEPACDSELRETFDFFDTDHDGMITAEELLGFFTAIGDERCTIEDCRRMIAGVDKNGDGFVCFEDFSRMMELQR</sequence>
<name>A0A2I4GJF2_JUGRE</name>
<keyword evidence="3" id="KW-0106">Calcium</keyword>
<evidence type="ECO:0000259" key="5">
    <source>
        <dbReference type="PROSITE" id="PS50222"/>
    </source>
</evidence>
<dbReference type="Gene3D" id="1.10.238.10">
    <property type="entry name" value="EF-hand"/>
    <property type="match status" value="2"/>
</dbReference>
<feature type="region of interest" description="Disordered" evidence="4">
    <location>
        <begin position="22"/>
        <end position="64"/>
    </location>
</feature>
<dbReference type="InterPro" id="IPR011992">
    <property type="entry name" value="EF-hand-dom_pair"/>
</dbReference>
<keyword evidence="2" id="KW-0677">Repeat</keyword>
<dbReference type="AlphaFoldDB" id="A0A2I4GJF2"/>
<dbReference type="CDD" id="cd00051">
    <property type="entry name" value="EFh"/>
    <property type="match status" value="1"/>
</dbReference>
<dbReference type="SMART" id="SM00054">
    <property type="entry name" value="EFh"/>
    <property type="match status" value="4"/>
</dbReference>
<feature type="domain" description="EF-hand" evidence="5">
    <location>
        <begin position="157"/>
        <end position="192"/>
    </location>
</feature>
<feature type="domain" description="EF-hand" evidence="5">
    <location>
        <begin position="194"/>
        <end position="227"/>
    </location>
</feature>
<evidence type="ECO:0000256" key="1">
    <source>
        <dbReference type="ARBA" id="ARBA00022723"/>
    </source>
</evidence>
<keyword evidence="6" id="KW-1185">Reference proteome</keyword>
<dbReference type="PROSITE" id="PS00018">
    <property type="entry name" value="EF_HAND_1"/>
    <property type="match status" value="2"/>
</dbReference>
<evidence type="ECO:0000313" key="6">
    <source>
        <dbReference type="Proteomes" id="UP000235220"/>
    </source>
</evidence>
<protein>
    <submittedName>
        <fullName evidence="7">Probable calcium-binding protein CML36</fullName>
    </submittedName>
</protein>
<dbReference type="KEGG" id="jre:109008400"/>
<dbReference type="PROSITE" id="PS50222">
    <property type="entry name" value="EF_HAND_2"/>
    <property type="match status" value="4"/>
</dbReference>
<dbReference type="GeneID" id="109008400"/>
<feature type="domain" description="EF-hand" evidence="5">
    <location>
        <begin position="84"/>
        <end position="119"/>
    </location>
</feature>
<feature type="domain" description="EF-hand" evidence="5">
    <location>
        <begin position="121"/>
        <end position="156"/>
    </location>
</feature>
<dbReference type="InterPro" id="IPR002048">
    <property type="entry name" value="EF_hand_dom"/>
</dbReference>
<dbReference type="RefSeq" id="XP_018844026.1">
    <property type="nucleotide sequence ID" value="XM_018988481.2"/>
</dbReference>
<dbReference type="OrthoDB" id="26525at2759"/>
<feature type="compositionally biased region" description="Low complexity" evidence="4">
    <location>
        <begin position="27"/>
        <end position="51"/>
    </location>
</feature>
<dbReference type="SUPFAM" id="SSF47473">
    <property type="entry name" value="EF-hand"/>
    <property type="match status" value="1"/>
</dbReference>
<dbReference type="InterPro" id="IPR018247">
    <property type="entry name" value="EF_Hand_1_Ca_BS"/>
</dbReference>